<dbReference type="EMBL" id="CP028775">
    <property type="protein sequence ID" value="AWU76547.1"/>
    <property type="molecule type" value="Genomic_DNA"/>
</dbReference>
<dbReference type="Proteomes" id="UP000249293">
    <property type="component" value="Chromosome 3"/>
</dbReference>
<keyword evidence="2" id="KW-1185">Reference proteome</keyword>
<evidence type="ECO:0000313" key="1">
    <source>
        <dbReference type="EMBL" id="AWU76547.1"/>
    </source>
</evidence>
<dbReference type="KEGG" id="pkz:C5L36_0C04775"/>
<dbReference type="VEuPathDB" id="FungiDB:C5L36_0C04775"/>
<sequence>MNGKAIQQEQQEQLDNADFETWSQATWKAYFNWNLCTCTIA</sequence>
<reference evidence="1 2" key="1">
    <citation type="submission" date="2018-06" db="EMBL/GenBank/DDBJ databases">
        <title>Population genomics shows no distinction between pathogenic Candida krusei and environmental Pichia kudriavzevii: One species, four names.</title>
        <authorList>
            <person name="Douglass A.P."/>
            <person name="Offei B."/>
            <person name="Braun-Galleani S."/>
            <person name="Coughlan A.Y."/>
            <person name="Martos A."/>
            <person name="Ortiz-Merino R.A."/>
            <person name="Byrne K.P."/>
            <person name="Wolfe K.H."/>
        </authorList>
    </citation>
    <scope>NUCLEOTIDE SEQUENCE [LARGE SCALE GENOMIC DNA]</scope>
    <source>
        <strain evidence="1 2">CBS573</strain>
    </source>
</reference>
<organism evidence="1 2">
    <name type="scientific">Pichia kudriavzevii</name>
    <name type="common">Yeast</name>
    <name type="synonym">Issatchenkia orientalis</name>
    <dbReference type="NCBI Taxonomy" id="4909"/>
    <lineage>
        <taxon>Eukaryota</taxon>
        <taxon>Fungi</taxon>
        <taxon>Dikarya</taxon>
        <taxon>Ascomycota</taxon>
        <taxon>Saccharomycotina</taxon>
        <taxon>Pichiomycetes</taxon>
        <taxon>Pichiales</taxon>
        <taxon>Pichiaceae</taxon>
        <taxon>Pichia</taxon>
    </lineage>
</organism>
<dbReference type="RefSeq" id="XP_029322024.1">
    <property type="nucleotide sequence ID" value="XM_029466164.1"/>
</dbReference>
<name>A0A2U9R5C3_PICKU</name>
<proteinExistence type="predicted"/>
<evidence type="ECO:0000313" key="2">
    <source>
        <dbReference type="Proteomes" id="UP000249293"/>
    </source>
</evidence>
<dbReference type="GeneID" id="40384342"/>
<protein>
    <submittedName>
        <fullName evidence="1">Uncharacterized protein</fullName>
    </submittedName>
</protein>
<gene>
    <name evidence="1" type="ORF">C5L36_0C04775</name>
</gene>
<accession>A0A2U9R5C3</accession>
<dbReference type="AlphaFoldDB" id="A0A2U9R5C3"/>